<sequence>MVKSRLVYSHSFTLTLPAIPTKPNGLAPLASSMPVEGVRAGAERQSLRIGTGQQNH</sequence>
<dbReference type="AlphaFoldDB" id="A0A5C5WFC1"/>
<proteinExistence type="predicted"/>
<comment type="caution">
    <text evidence="2">The sequence shown here is derived from an EMBL/GenBank/DDBJ whole genome shotgun (WGS) entry which is preliminary data.</text>
</comment>
<feature type="region of interest" description="Disordered" evidence="1">
    <location>
        <begin position="37"/>
        <end position="56"/>
    </location>
</feature>
<reference evidence="2 3" key="1">
    <citation type="submission" date="2019-02" db="EMBL/GenBank/DDBJ databases">
        <title>Deep-cultivation of Planctomycetes and their phenomic and genomic characterization uncovers novel biology.</title>
        <authorList>
            <person name="Wiegand S."/>
            <person name="Jogler M."/>
            <person name="Boedeker C."/>
            <person name="Pinto D."/>
            <person name="Vollmers J."/>
            <person name="Rivas-Marin E."/>
            <person name="Kohn T."/>
            <person name="Peeters S.H."/>
            <person name="Heuer A."/>
            <person name="Rast P."/>
            <person name="Oberbeckmann S."/>
            <person name="Bunk B."/>
            <person name="Jeske O."/>
            <person name="Meyerdierks A."/>
            <person name="Storesund J.E."/>
            <person name="Kallscheuer N."/>
            <person name="Luecker S."/>
            <person name="Lage O.M."/>
            <person name="Pohl T."/>
            <person name="Merkel B.J."/>
            <person name="Hornburger P."/>
            <person name="Mueller R.-W."/>
            <person name="Bruemmer F."/>
            <person name="Labrenz M."/>
            <person name="Spormann A.M."/>
            <person name="Op Den Camp H."/>
            <person name="Overmann J."/>
            <person name="Amann R."/>
            <person name="Jetten M.S.M."/>
            <person name="Mascher T."/>
            <person name="Medema M.H."/>
            <person name="Devos D.P."/>
            <person name="Kaster A.-K."/>
            <person name="Ovreas L."/>
            <person name="Rohde M."/>
            <person name="Galperin M.Y."/>
            <person name="Jogler C."/>
        </authorList>
    </citation>
    <scope>NUCLEOTIDE SEQUENCE [LARGE SCALE GENOMIC DNA]</scope>
    <source>
        <strain evidence="2 3">Pla111</strain>
    </source>
</reference>
<evidence type="ECO:0000313" key="2">
    <source>
        <dbReference type="EMBL" id="TWT48773.1"/>
    </source>
</evidence>
<organism evidence="2 3">
    <name type="scientific">Botrimarina hoheduenensis</name>
    <dbReference type="NCBI Taxonomy" id="2528000"/>
    <lineage>
        <taxon>Bacteria</taxon>
        <taxon>Pseudomonadati</taxon>
        <taxon>Planctomycetota</taxon>
        <taxon>Planctomycetia</taxon>
        <taxon>Pirellulales</taxon>
        <taxon>Lacipirellulaceae</taxon>
        <taxon>Botrimarina</taxon>
    </lineage>
</organism>
<protein>
    <submittedName>
        <fullName evidence="2">Uncharacterized protein</fullName>
    </submittedName>
</protein>
<evidence type="ECO:0000256" key="1">
    <source>
        <dbReference type="SAM" id="MobiDB-lite"/>
    </source>
</evidence>
<gene>
    <name evidence="2" type="ORF">Pla111_05480</name>
</gene>
<accession>A0A5C5WFC1</accession>
<dbReference type="Proteomes" id="UP000318995">
    <property type="component" value="Unassembled WGS sequence"/>
</dbReference>
<dbReference type="EMBL" id="SJPH01000001">
    <property type="protein sequence ID" value="TWT48773.1"/>
    <property type="molecule type" value="Genomic_DNA"/>
</dbReference>
<keyword evidence="3" id="KW-1185">Reference proteome</keyword>
<name>A0A5C5WFC1_9BACT</name>
<evidence type="ECO:0000313" key="3">
    <source>
        <dbReference type="Proteomes" id="UP000318995"/>
    </source>
</evidence>